<evidence type="ECO:0000256" key="1">
    <source>
        <dbReference type="ARBA" id="ARBA00023015"/>
    </source>
</evidence>
<evidence type="ECO:0000313" key="5">
    <source>
        <dbReference type="EMBL" id="PTQ85401.1"/>
    </source>
</evidence>
<dbReference type="SUPFAM" id="SSF46785">
    <property type="entry name" value="Winged helix' DNA-binding domain"/>
    <property type="match status" value="1"/>
</dbReference>
<dbReference type="Proteomes" id="UP000244161">
    <property type="component" value="Unassembled WGS sequence"/>
</dbReference>
<dbReference type="GO" id="GO:0045892">
    <property type="term" value="P:negative regulation of DNA-templated transcription"/>
    <property type="evidence" value="ECO:0007669"/>
    <property type="project" value="TreeGrafter"/>
</dbReference>
<reference evidence="5 6" key="1">
    <citation type="submission" date="2018-04" db="EMBL/GenBank/DDBJ databases">
        <title>Genomic Encyclopedia of Archaeal and Bacterial Type Strains, Phase II (KMG-II): from individual species to whole genera.</title>
        <authorList>
            <person name="Goeker M."/>
        </authorList>
    </citation>
    <scope>NUCLEOTIDE SEQUENCE [LARGE SCALE GENOMIC DNA]</scope>
    <source>
        <strain evidence="5 6">DSM 18806</strain>
    </source>
</reference>
<proteinExistence type="predicted"/>
<gene>
    <name evidence="5" type="ORF">C8U37_10438</name>
</gene>
<dbReference type="Gene3D" id="3.40.1410.10">
    <property type="entry name" value="Chorismate lyase-like"/>
    <property type="match status" value="1"/>
</dbReference>
<dbReference type="PANTHER" id="PTHR44846:SF4">
    <property type="entry name" value="HTH GNTR-TYPE DOMAIN-CONTAINING PROTEIN"/>
    <property type="match status" value="1"/>
</dbReference>
<dbReference type="Gene3D" id="1.10.10.10">
    <property type="entry name" value="Winged helix-like DNA-binding domain superfamily/Winged helix DNA-binding domain"/>
    <property type="match status" value="1"/>
</dbReference>
<dbReference type="Pfam" id="PF07702">
    <property type="entry name" value="UTRA"/>
    <property type="match status" value="1"/>
</dbReference>
<dbReference type="SUPFAM" id="SSF64288">
    <property type="entry name" value="Chorismate lyase-like"/>
    <property type="match status" value="1"/>
</dbReference>
<name>A0A2T5INI9_9LACT</name>
<dbReference type="PANTHER" id="PTHR44846">
    <property type="entry name" value="MANNOSYL-D-GLYCERATE TRANSPORT/METABOLISM SYSTEM REPRESSOR MNGR-RELATED"/>
    <property type="match status" value="1"/>
</dbReference>
<comment type="caution">
    <text evidence="5">The sequence shown here is derived from an EMBL/GenBank/DDBJ whole genome shotgun (WGS) entry which is preliminary data.</text>
</comment>
<organism evidence="5 6">
    <name type="scientific">Trichococcus patagoniensis</name>
    <dbReference type="NCBI Taxonomy" id="382641"/>
    <lineage>
        <taxon>Bacteria</taxon>
        <taxon>Bacillati</taxon>
        <taxon>Bacillota</taxon>
        <taxon>Bacilli</taxon>
        <taxon>Lactobacillales</taxon>
        <taxon>Carnobacteriaceae</taxon>
        <taxon>Trichococcus</taxon>
    </lineage>
</organism>
<dbReference type="EMBL" id="QAOM01000004">
    <property type="protein sequence ID" value="PTQ85401.1"/>
    <property type="molecule type" value="Genomic_DNA"/>
</dbReference>
<dbReference type="PROSITE" id="PS50949">
    <property type="entry name" value="HTH_GNTR"/>
    <property type="match status" value="1"/>
</dbReference>
<keyword evidence="2 5" id="KW-0238">DNA-binding</keyword>
<dbReference type="InterPro" id="IPR036388">
    <property type="entry name" value="WH-like_DNA-bd_sf"/>
</dbReference>
<dbReference type="InterPro" id="IPR036390">
    <property type="entry name" value="WH_DNA-bd_sf"/>
</dbReference>
<accession>A0A2T5INI9</accession>
<keyword evidence="3" id="KW-0804">Transcription</keyword>
<keyword evidence="6" id="KW-1185">Reference proteome</keyword>
<dbReference type="GO" id="GO:0003677">
    <property type="term" value="F:DNA binding"/>
    <property type="evidence" value="ECO:0007669"/>
    <property type="project" value="UniProtKB-KW"/>
</dbReference>
<protein>
    <submittedName>
        <fullName evidence="5">DNA-binding GntR family transcriptional regulator</fullName>
    </submittedName>
</protein>
<evidence type="ECO:0000256" key="2">
    <source>
        <dbReference type="ARBA" id="ARBA00023125"/>
    </source>
</evidence>
<dbReference type="Pfam" id="PF00392">
    <property type="entry name" value="GntR"/>
    <property type="match status" value="1"/>
</dbReference>
<dbReference type="PRINTS" id="PR00035">
    <property type="entry name" value="HTHGNTR"/>
</dbReference>
<dbReference type="InterPro" id="IPR028978">
    <property type="entry name" value="Chorismate_lyase_/UTRA_dom_sf"/>
</dbReference>
<keyword evidence="1" id="KW-0805">Transcription regulation</keyword>
<dbReference type="CDD" id="cd07377">
    <property type="entry name" value="WHTH_GntR"/>
    <property type="match status" value="1"/>
</dbReference>
<dbReference type="SMART" id="SM00866">
    <property type="entry name" value="UTRA"/>
    <property type="match status" value="1"/>
</dbReference>
<sequence>MKKKEFIIQDLLSKIYQKQFPNGKLPDQRALAEAYHVSRYTIQEAIKNLNEIGIIKVVQGSGMYVYENLQNNPLIFNSLTRTPYERISSKMISITKEKSTPEEEQIFQLGNSEEIWTFQRVRVVDYKIEQIEVSKMPVSLFSNLNQVHIEHSIQEYVQSLGYNISHYITSYSPTAVTKTQAELLLCKKGTPAMKITNRCLLDDGRVYEYSELTAIDYTCTYITPFDKDTHKSRQS</sequence>
<evidence type="ECO:0000256" key="3">
    <source>
        <dbReference type="ARBA" id="ARBA00023163"/>
    </source>
</evidence>
<dbReference type="AlphaFoldDB" id="A0A2T5INI9"/>
<dbReference type="SMART" id="SM00345">
    <property type="entry name" value="HTH_GNTR"/>
    <property type="match status" value="1"/>
</dbReference>
<dbReference type="InterPro" id="IPR000524">
    <property type="entry name" value="Tscrpt_reg_HTH_GntR"/>
</dbReference>
<dbReference type="OrthoDB" id="9816541at2"/>
<dbReference type="InterPro" id="IPR050679">
    <property type="entry name" value="Bact_HTH_transcr_reg"/>
</dbReference>
<evidence type="ECO:0000313" key="6">
    <source>
        <dbReference type="Proteomes" id="UP000244161"/>
    </source>
</evidence>
<feature type="domain" description="HTH gntR-type" evidence="4">
    <location>
        <begin position="1"/>
        <end position="68"/>
    </location>
</feature>
<dbReference type="GO" id="GO:0003700">
    <property type="term" value="F:DNA-binding transcription factor activity"/>
    <property type="evidence" value="ECO:0007669"/>
    <property type="project" value="InterPro"/>
</dbReference>
<dbReference type="RefSeq" id="WP_108031873.1">
    <property type="nucleotide sequence ID" value="NZ_QAOM01000004.1"/>
</dbReference>
<dbReference type="InterPro" id="IPR011663">
    <property type="entry name" value="UTRA"/>
</dbReference>
<evidence type="ECO:0000259" key="4">
    <source>
        <dbReference type="PROSITE" id="PS50949"/>
    </source>
</evidence>